<dbReference type="EMBL" id="BMNH01000007">
    <property type="protein sequence ID" value="GGO69251.1"/>
    <property type="molecule type" value="Genomic_DNA"/>
</dbReference>
<accession>A0A917YYJ2</accession>
<dbReference type="AlphaFoldDB" id="A0A917YYJ2"/>
<dbReference type="RefSeq" id="WP_189124687.1">
    <property type="nucleotide sequence ID" value="NZ_BMNH01000007.1"/>
</dbReference>
<evidence type="ECO:0000313" key="2">
    <source>
        <dbReference type="Proteomes" id="UP000646523"/>
    </source>
</evidence>
<reference evidence="1" key="1">
    <citation type="journal article" date="2014" name="Int. J. Syst. Evol. Microbiol.">
        <title>Complete genome sequence of Corynebacterium casei LMG S-19264T (=DSM 44701T), isolated from a smear-ripened cheese.</title>
        <authorList>
            <consortium name="US DOE Joint Genome Institute (JGI-PGF)"/>
            <person name="Walter F."/>
            <person name="Albersmeier A."/>
            <person name="Kalinowski J."/>
            <person name="Ruckert C."/>
        </authorList>
    </citation>
    <scope>NUCLEOTIDE SEQUENCE</scope>
    <source>
        <strain evidence="1">CGMCC 4.7368</strain>
    </source>
</reference>
<dbReference type="InterPro" id="IPR046674">
    <property type="entry name" value="DUF6544"/>
</dbReference>
<evidence type="ECO:0000313" key="1">
    <source>
        <dbReference type="EMBL" id="GGO69251.1"/>
    </source>
</evidence>
<reference evidence="1" key="2">
    <citation type="submission" date="2020-09" db="EMBL/GenBank/DDBJ databases">
        <authorList>
            <person name="Sun Q."/>
            <person name="Zhou Y."/>
        </authorList>
    </citation>
    <scope>NUCLEOTIDE SEQUENCE</scope>
    <source>
        <strain evidence="1">CGMCC 4.7368</strain>
    </source>
</reference>
<organism evidence="1 2">
    <name type="scientific">Nonomuraea cavernae</name>
    <dbReference type="NCBI Taxonomy" id="2045107"/>
    <lineage>
        <taxon>Bacteria</taxon>
        <taxon>Bacillati</taxon>
        <taxon>Actinomycetota</taxon>
        <taxon>Actinomycetes</taxon>
        <taxon>Streptosporangiales</taxon>
        <taxon>Streptosporangiaceae</taxon>
        <taxon>Nonomuraea</taxon>
    </lineage>
</organism>
<proteinExistence type="predicted"/>
<protein>
    <submittedName>
        <fullName evidence="1">Uncharacterized protein</fullName>
    </submittedName>
</protein>
<comment type="caution">
    <text evidence="1">The sequence shown here is derived from an EMBL/GenBank/DDBJ whole genome shotgun (WGS) entry which is preliminary data.</text>
</comment>
<dbReference type="Proteomes" id="UP000646523">
    <property type="component" value="Unassembled WGS sequence"/>
</dbReference>
<dbReference type="Pfam" id="PF20181">
    <property type="entry name" value="DUF6544"/>
    <property type="match status" value="1"/>
</dbReference>
<sequence>MTAVVAPPYLTDEARRDWQLLQAATEDPEPFDPVRAALLPEPARRWLLHAIAPGTPLLGAVVLETHGTIRLGGWRTFHATQALLPMVGFVWTATAYVGLLNIEGFDRYLFGAGEMRWRLLNTIPVMSGTGEDIDRSAAGRLASEFVLAPASALDPRIRWKPVDDRRVIACVPVGDEEHEVTLDIAPSGRLVAVTLRRWGNPDQESYRHHPFGARCEGEVTFDGFTLPESLRVGWWPGTERWAEGEFLRFSIDDALYR</sequence>
<name>A0A917YYJ2_9ACTN</name>
<gene>
    <name evidence="1" type="ORF">GCM10012289_29910</name>
</gene>
<keyword evidence="2" id="KW-1185">Reference proteome</keyword>